<dbReference type="OrthoDB" id="1930966at2759"/>
<dbReference type="Gene3D" id="3.60.10.10">
    <property type="entry name" value="Endonuclease/exonuclease/phosphatase"/>
    <property type="match status" value="1"/>
</dbReference>
<accession>A0A9J5ZHN0</accession>
<organism evidence="1 2">
    <name type="scientific">Solanum commersonii</name>
    <name type="common">Commerson's wild potato</name>
    <name type="synonym">Commerson's nightshade</name>
    <dbReference type="NCBI Taxonomy" id="4109"/>
    <lineage>
        <taxon>Eukaryota</taxon>
        <taxon>Viridiplantae</taxon>
        <taxon>Streptophyta</taxon>
        <taxon>Embryophyta</taxon>
        <taxon>Tracheophyta</taxon>
        <taxon>Spermatophyta</taxon>
        <taxon>Magnoliopsida</taxon>
        <taxon>eudicotyledons</taxon>
        <taxon>Gunneridae</taxon>
        <taxon>Pentapetalae</taxon>
        <taxon>asterids</taxon>
        <taxon>lamiids</taxon>
        <taxon>Solanales</taxon>
        <taxon>Solanaceae</taxon>
        <taxon>Solanoideae</taxon>
        <taxon>Solaneae</taxon>
        <taxon>Solanum</taxon>
    </lineage>
</organism>
<sequence>MEPFEDKQEIEEFSKRLGMKHAVANANGKIWAFIDEILDSEVIRDEDQMLTIKLQNQGLGIEVMVSLVYAKCMQQERLQLWESMYDLSCSSRIPWVVGGDFNVITNDEEKLGGRPVTKSGVRDFNHCISVCNLEDKGFKGSKYTWWNGRTDDACIFKRLDRIFCNDQLQNIFPVLEVEHLTRSGLDHTPLSITFKTTNEKVYKPFRFLNLWLREESFIEVVRNHWSVDFAGDPFSLFHHKLKRVKKALTQ</sequence>
<evidence type="ECO:0008006" key="3">
    <source>
        <dbReference type="Google" id="ProtNLM"/>
    </source>
</evidence>
<keyword evidence="2" id="KW-1185">Reference proteome</keyword>
<dbReference type="Proteomes" id="UP000824120">
    <property type="component" value="Chromosome 4"/>
</dbReference>
<evidence type="ECO:0000313" key="1">
    <source>
        <dbReference type="EMBL" id="KAG5612449.1"/>
    </source>
</evidence>
<comment type="caution">
    <text evidence="1">The sequence shown here is derived from an EMBL/GenBank/DDBJ whole genome shotgun (WGS) entry which is preliminary data.</text>
</comment>
<protein>
    <recommendedName>
        <fullName evidence="3">Endonuclease/exonuclease/phosphatase domain-containing protein</fullName>
    </recommendedName>
</protein>
<dbReference type="InterPro" id="IPR036691">
    <property type="entry name" value="Endo/exonu/phosph_ase_sf"/>
</dbReference>
<dbReference type="SUPFAM" id="SSF56219">
    <property type="entry name" value="DNase I-like"/>
    <property type="match status" value="1"/>
</dbReference>
<evidence type="ECO:0000313" key="2">
    <source>
        <dbReference type="Proteomes" id="UP000824120"/>
    </source>
</evidence>
<gene>
    <name evidence="1" type="ORF">H5410_023730</name>
</gene>
<name>A0A9J5ZHN0_SOLCO</name>
<dbReference type="PANTHER" id="PTHR33710">
    <property type="entry name" value="BNAC02G09200D PROTEIN"/>
    <property type="match status" value="1"/>
</dbReference>
<dbReference type="EMBL" id="JACXVP010000004">
    <property type="protein sequence ID" value="KAG5612449.1"/>
    <property type="molecule type" value="Genomic_DNA"/>
</dbReference>
<dbReference type="AlphaFoldDB" id="A0A9J5ZHN0"/>
<reference evidence="1 2" key="1">
    <citation type="submission" date="2020-09" db="EMBL/GenBank/DDBJ databases">
        <title>De no assembly of potato wild relative species, Solanum commersonii.</title>
        <authorList>
            <person name="Cho K."/>
        </authorList>
    </citation>
    <scope>NUCLEOTIDE SEQUENCE [LARGE SCALE GENOMIC DNA]</scope>
    <source>
        <strain evidence="1">LZ3.2</strain>
        <tissue evidence="1">Leaf</tissue>
    </source>
</reference>
<proteinExistence type="predicted"/>
<dbReference type="PANTHER" id="PTHR33710:SF71">
    <property type="entry name" value="ENDONUCLEASE_EXONUCLEASE_PHOSPHATASE DOMAIN-CONTAINING PROTEIN"/>
    <property type="match status" value="1"/>
</dbReference>